<organism evidence="2 3">
    <name type="scientific">Thermococcus radiotolerans</name>
    <dbReference type="NCBI Taxonomy" id="187880"/>
    <lineage>
        <taxon>Archaea</taxon>
        <taxon>Methanobacteriati</taxon>
        <taxon>Methanobacteriota</taxon>
        <taxon>Thermococci</taxon>
        <taxon>Thermococcales</taxon>
        <taxon>Thermococcaceae</taxon>
        <taxon>Thermococcus</taxon>
    </lineage>
</organism>
<name>A0A2Z2N4B6_9EURY</name>
<dbReference type="InterPro" id="IPR016040">
    <property type="entry name" value="NAD(P)-bd_dom"/>
</dbReference>
<dbReference type="AlphaFoldDB" id="A0A2Z2N4B6"/>
<evidence type="ECO:0000313" key="3">
    <source>
        <dbReference type="Proteomes" id="UP000250085"/>
    </source>
</evidence>
<dbReference type="Proteomes" id="UP000250085">
    <property type="component" value="Chromosome"/>
</dbReference>
<dbReference type="InterPro" id="IPR036291">
    <property type="entry name" value="NAD(P)-bd_dom_sf"/>
</dbReference>
<feature type="domain" description="NAD(P)-binding" evidence="1">
    <location>
        <begin position="4"/>
        <end position="304"/>
    </location>
</feature>
<gene>
    <name evidence="2" type="ORF">A3L10_08850</name>
</gene>
<dbReference type="SUPFAM" id="SSF51735">
    <property type="entry name" value="NAD(P)-binding Rossmann-fold domains"/>
    <property type="match status" value="1"/>
</dbReference>
<proteinExistence type="predicted"/>
<protein>
    <recommendedName>
        <fullName evidence="1">NAD(P)-binding domain-containing protein</fullName>
    </recommendedName>
</protein>
<dbReference type="KEGG" id="trl:A3L10_08850"/>
<keyword evidence="3" id="KW-1185">Reference proteome</keyword>
<dbReference type="EMBL" id="CP015106">
    <property type="protein sequence ID" value="ASJ15230.1"/>
    <property type="molecule type" value="Genomic_DNA"/>
</dbReference>
<dbReference type="PANTHER" id="PTHR43000">
    <property type="entry name" value="DTDP-D-GLUCOSE 4,6-DEHYDRATASE-RELATED"/>
    <property type="match status" value="1"/>
</dbReference>
<evidence type="ECO:0000313" key="2">
    <source>
        <dbReference type="EMBL" id="ASJ15230.1"/>
    </source>
</evidence>
<sequence length="315" mass="35590">MKVLITGGLGFIGRYLAFHLLESGYEVQIIDNIHRWNFNEIERYYNNDDSARFLKEATSIGDITNENLMSQLIKNTDLVIHLAAISRVNEANNNPELTFDYNVKGTSIVAILCNKFHKPMIFASSREVYGNALRLPVSTSHPLNPANIYGASKVWGEFIIKQLGMKNNLKYIIFRIANVYGPGDKDRVIPIFIQNALSNEPLIIKGKSKILDFVYINDIVSAFDQAIKRFDNINGYTLNLGSGNGTSLIRLAQLIVRLTNSNSNIVIQENSPTNEVERFYADITETKKALGWNPKVSLIKGLRTTIQYYHRGVQK</sequence>
<evidence type="ECO:0000259" key="1">
    <source>
        <dbReference type="Pfam" id="PF16363"/>
    </source>
</evidence>
<dbReference type="Pfam" id="PF16363">
    <property type="entry name" value="GDP_Man_Dehyd"/>
    <property type="match status" value="1"/>
</dbReference>
<dbReference type="Gene3D" id="3.90.25.10">
    <property type="entry name" value="UDP-galactose 4-epimerase, domain 1"/>
    <property type="match status" value="1"/>
</dbReference>
<dbReference type="Gene3D" id="3.40.50.720">
    <property type="entry name" value="NAD(P)-binding Rossmann-like Domain"/>
    <property type="match status" value="1"/>
</dbReference>
<accession>A0A2Z2N4B6</accession>
<reference evidence="2 3" key="1">
    <citation type="submission" date="2016-04" db="EMBL/GenBank/DDBJ databases">
        <title>Complete genome sequence of Thermococcus radiotolerans type strain EJ2.</title>
        <authorList>
            <person name="Oger P.M."/>
        </authorList>
    </citation>
    <scope>NUCLEOTIDE SEQUENCE [LARGE SCALE GENOMIC DNA]</scope>
    <source>
        <strain evidence="2 3">EJ2</strain>
    </source>
</reference>